<feature type="region of interest" description="Disordered" evidence="4">
    <location>
        <begin position="1"/>
        <end position="34"/>
    </location>
</feature>
<dbReference type="Gene3D" id="3.40.640.10">
    <property type="entry name" value="Type I PLP-dependent aspartate aminotransferase-like (Major domain)"/>
    <property type="match status" value="1"/>
</dbReference>
<dbReference type="InterPro" id="IPR015421">
    <property type="entry name" value="PyrdxlP-dep_Trfase_major"/>
</dbReference>
<feature type="domain" description="Aminotransferase class I/classII large" evidence="5">
    <location>
        <begin position="28"/>
        <end position="343"/>
    </location>
</feature>
<dbReference type="PANTHER" id="PTHR43643">
    <property type="entry name" value="HISTIDINOL-PHOSPHATE AMINOTRANSFERASE 2"/>
    <property type="match status" value="1"/>
</dbReference>
<evidence type="ECO:0000259" key="5">
    <source>
        <dbReference type="Pfam" id="PF00155"/>
    </source>
</evidence>
<keyword evidence="1" id="KW-0032">Aminotransferase</keyword>
<dbReference type="InterPro" id="IPR004839">
    <property type="entry name" value="Aminotransferase_I/II_large"/>
</dbReference>
<dbReference type="InterPro" id="IPR050106">
    <property type="entry name" value="HistidinolP_aminotransfase"/>
</dbReference>
<dbReference type="RefSeq" id="WP_210101570.1">
    <property type="nucleotide sequence ID" value="NZ_BAABLK010000027.1"/>
</dbReference>
<proteinExistence type="predicted"/>
<protein>
    <submittedName>
        <fullName evidence="6">Histidinol-phosphate transaminase</fullName>
    </submittedName>
</protein>
<reference evidence="7" key="1">
    <citation type="journal article" date="2019" name="Int. J. Syst. Evol. Microbiol.">
        <title>The Global Catalogue of Microorganisms (GCM) 10K type strain sequencing project: providing services to taxonomists for standard genome sequencing and annotation.</title>
        <authorList>
            <consortium name="The Broad Institute Genomics Platform"/>
            <consortium name="The Broad Institute Genome Sequencing Center for Infectious Disease"/>
            <person name="Wu L."/>
            <person name="Ma J."/>
        </authorList>
    </citation>
    <scope>NUCLEOTIDE SEQUENCE [LARGE SCALE GENOMIC DNA]</scope>
    <source>
        <strain evidence="7">JCM 18952</strain>
    </source>
</reference>
<evidence type="ECO:0000313" key="7">
    <source>
        <dbReference type="Proteomes" id="UP001501257"/>
    </source>
</evidence>
<organism evidence="6 7">
    <name type="scientific">Paeniglutamicibacter antarcticus</name>
    <dbReference type="NCBI Taxonomy" id="494023"/>
    <lineage>
        <taxon>Bacteria</taxon>
        <taxon>Bacillati</taxon>
        <taxon>Actinomycetota</taxon>
        <taxon>Actinomycetes</taxon>
        <taxon>Micrococcales</taxon>
        <taxon>Micrococcaceae</taxon>
        <taxon>Paeniglutamicibacter</taxon>
    </lineage>
</organism>
<dbReference type="SUPFAM" id="SSF53383">
    <property type="entry name" value="PLP-dependent transferases"/>
    <property type="match status" value="1"/>
</dbReference>
<sequence length="358" mass="37739">MSIAPRPWVNDIQSYRPGAASGSEDGSMASNESPLGASPRLGAALADAVSRLHRYPDPLAGELCSKLASLHGVHPDQILVGNGSDELIFLLSTAFLAQGGHAVCAEPAYQIDAISAASVNARVTRVPLAQWKHDLAAMARVRADIAYVVNPHNPTGTVRSLQEIRAFAESDAASLVVVDEAYIDFTEDPEAMTAIPLVASGRVAVLRTFSKIHGLAGLRIGYLVAAKEVIAALRKVRAPFSVGTLAQAAALNALEDTGHRDAVREHTLRVRNELCRLLAAHQLHAVESHANFVLVPVPDEAGFVAGLRAHGVSVRPGSALGAPGTVRISVPTEAGLALLAEALHHVLPVNHLETCDHR</sequence>
<evidence type="ECO:0000256" key="3">
    <source>
        <dbReference type="ARBA" id="ARBA00022898"/>
    </source>
</evidence>
<comment type="caution">
    <text evidence="6">The sequence shown here is derived from an EMBL/GenBank/DDBJ whole genome shotgun (WGS) entry which is preliminary data.</text>
</comment>
<dbReference type="EMBL" id="BAABLK010000027">
    <property type="protein sequence ID" value="GAA5227190.1"/>
    <property type="molecule type" value="Genomic_DNA"/>
</dbReference>
<evidence type="ECO:0000256" key="4">
    <source>
        <dbReference type="SAM" id="MobiDB-lite"/>
    </source>
</evidence>
<dbReference type="InterPro" id="IPR015422">
    <property type="entry name" value="PyrdxlP-dep_Trfase_small"/>
</dbReference>
<name>A0ABP9TM00_9MICC</name>
<keyword evidence="2" id="KW-0808">Transferase</keyword>
<dbReference type="CDD" id="cd00609">
    <property type="entry name" value="AAT_like"/>
    <property type="match status" value="1"/>
</dbReference>
<keyword evidence="3" id="KW-0663">Pyridoxal phosphate</keyword>
<evidence type="ECO:0000313" key="6">
    <source>
        <dbReference type="EMBL" id="GAA5227190.1"/>
    </source>
</evidence>
<gene>
    <name evidence="6" type="primary">hisC_4</name>
    <name evidence="6" type="ORF">GCM10025778_17230</name>
</gene>
<keyword evidence="7" id="KW-1185">Reference proteome</keyword>
<dbReference type="Gene3D" id="3.90.1150.10">
    <property type="entry name" value="Aspartate Aminotransferase, domain 1"/>
    <property type="match status" value="1"/>
</dbReference>
<evidence type="ECO:0000256" key="2">
    <source>
        <dbReference type="ARBA" id="ARBA00022679"/>
    </source>
</evidence>
<dbReference type="InterPro" id="IPR015424">
    <property type="entry name" value="PyrdxlP-dep_Trfase"/>
</dbReference>
<accession>A0ABP9TM00</accession>
<dbReference type="Pfam" id="PF00155">
    <property type="entry name" value="Aminotran_1_2"/>
    <property type="match status" value="1"/>
</dbReference>
<evidence type="ECO:0000256" key="1">
    <source>
        <dbReference type="ARBA" id="ARBA00022576"/>
    </source>
</evidence>
<dbReference type="Proteomes" id="UP001501257">
    <property type="component" value="Unassembled WGS sequence"/>
</dbReference>
<dbReference type="PANTHER" id="PTHR43643:SF3">
    <property type="entry name" value="HISTIDINOL-PHOSPHATE AMINOTRANSFERASE"/>
    <property type="match status" value="1"/>
</dbReference>